<evidence type="ECO:0000313" key="1">
    <source>
        <dbReference type="EMBL" id="CAJ2672513.1"/>
    </source>
</evidence>
<gene>
    <name evidence="1" type="ORF">MILVUS5_LOCUS36137</name>
</gene>
<protein>
    <submittedName>
        <fullName evidence="1">Uncharacterized protein</fullName>
    </submittedName>
</protein>
<dbReference type="Proteomes" id="UP001177021">
    <property type="component" value="Unassembled WGS sequence"/>
</dbReference>
<sequence>MCSLEVWVDSSLVVRVLFEVRRFNHGLIYRHGVMEFLQFAESNAELERPPPEFPPLFLCPCIFCANKEPKRTKKEIMNHLICDGICQNYTQWIWHGEVVATPSVSQRESGSVDIDDRLEDIMRDIEEDSFKRAHVYETLCSDKDEPFMDSSLKSLTQCRFIPKFQTSVRAKSLEELVPPSKVHSSTSTDFVDADSPILRSSKVTICSNALWLF</sequence>
<keyword evidence="2" id="KW-1185">Reference proteome</keyword>
<dbReference type="EMBL" id="CASHSV030000716">
    <property type="protein sequence ID" value="CAJ2672513.1"/>
    <property type="molecule type" value="Genomic_DNA"/>
</dbReference>
<accession>A0ACB0LW00</accession>
<name>A0ACB0LW00_TRIPR</name>
<proteinExistence type="predicted"/>
<comment type="caution">
    <text evidence="1">The sequence shown here is derived from an EMBL/GenBank/DDBJ whole genome shotgun (WGS) entry which is preliminary data.</text>
</comment>
<organism evidence="1 2">
    <name type="scientific">Trifolium pratense</name>
    <name type="common">Red clover</name>
    <dbReference type="NCBI Taxonomy" id="57577"/>
    <lineage>
        <taxon>Eukaryota</taxon>
        <taxon>Viridiplantae</taxon>
        <taxon>Streptophyta</taxon>
        <taxon>Embryophyta</taxon>
        <taxon>Tracheophyta</taxon>
        <taxon>Spermatophyta</taxon>
        <taxon>Magnoliopsida</taxon>
        <taxon>eudicotyledons</taxon>
        <taxon>Gunneridae</taxon>
        <taxon>Pentapetalae</taxon>
        <taxon>rosids</taxon>
        <taxon>fabids</taxon>
        <taxon>Fabales</taxon>
        <taxon>Fabaceae</taxon>
        <taxon>Papilionoideae</taxon>
        <taxon>50 kb inversion clade</taxon>
        <taxon>NPAAA clade</taxon>
        <taxon>Hologalegina</taxon>
        <taxon>IRL clade</taxon>
        <taxon>Trifolieae</taxon>
        <taxon>Trifolium</taxon>
    </lineage>
</organism>
<evidence type="ECO:0000313" key="2">
    <source>
        <dbReference type="Proteomes" id="UP001177021"/>
    </source>
</evidence>
<reference evidence="1" key="1">
    <citation type="submission" date="2023-10" db="EMBL/GenBank/DDBJ databases">
        <authorList>
            <person name="Rodriguez Cubillos JULIANA M."/>
            <person name="De Vega J."/>
        </authorList>
    </citation>
    <scope>NUCLEOTIDE SEQUENCE</scope>
</reference>